<accession>A0ABR8SFX1</accession>
<dbReference type="Proteomes" id="UP000634919">
    <property type="component" value="Unassembled WGS sequence"/>
</dbReference>
<feature type="chain" id="PRO_5046069197" description="Lipoprotein" evidence="1">
    <location>
        <begin position="19"/>
        <end position="172"/>
    </location>
</feature>
<feature type="signal peptide" evidence="1">
    <location>
        <begin position="1"/>
        <end position="18"/>
    </location>
</feature>
<keyword evidence="1" id="KW-0732">Signal</keyword>
<dbReference type="PROSITE" id="PS51257">
    <property type="entry name" value="PROKAR_LIPOPROTEIN"/>
    <property type="match status" value="1"/>
</dbReference>
<keyword evidence="3" id="KW-1185">Reference proteome</keyword>
<evidence type="ECO:0008006" key="4">
    <source>
        <dbReference type="Google" id="ProtNLM"/>
    </source>
</evidence>
<gene>
    <name evidence="2" type="ORF">H9646_18155</name>
</gene>
<reference evidence="2 3" key="1">
    <citation type="submission" date="2020-08" db="EMBL/GenBank/DDBJ databases">
        <title>A Genomic Blueprint of the Chicken Gut Microbiome.</title>
        <authorList>
            <person name="Gilroy R."/>
            <person name="Ravi A."/>
            <person name="Getino M."/>
            <person name="Pursley I."/>
            <person name="Horton D.L."/>
            <person name="Alikhan N.-F."/>
            <person name="Baker D."/>
            <person name="Gharbi K."/>
            <person name="Hall N."/>
            <person name="Watson M."/>
            <person name="Adriaenssens E.M."/>
            <person name="Foster-Nyarko E."/>
            <person name="Jarju S."/>
            <person name="Secka A."/>
            <person name="Antonio M."/>
            <person name="Oren A."/>
            <person name="Chaudhuri R."/>
            <person name="La Ragione R.M."/>
            <person name="Hildebrand F."/>
            <person name="Pallen M.J."/>
        </authorList>
    </citation>
    <scope>NUCLEOTIDE SEQUENCE [LARGE SCALE GENOMIC DNA]</scope>
    <source>
        <strain evidence="2 3">Sa2CVA6</strain>
    </source>
</reference>
<organism evidence="2 3">
    <name type="scientific">Comamonas avium</name>
    <dbReference type="NCBI Taxonomy" id="2762231"/>
    <lineage>
        <taxon>Bacteria</taxon>
        <taxon>Pseudomonadati</taxon>
        <taxon>Pseudomonadota</taxon>
        <taxon>Betaproteobacteria</taxon>
        <taxon>Burkholderiales</taxon>
        <taxon>Comamonadaceae</taxon>
        <taxon>Comamonas</taxon>
    </lineage>
</organism>
<sequence length="172" mass="18393">MRITQLMAAFMTTLTVVGCSSLGTQFTTVAEPDSGDKARVRVVRAATAFVRAIPGQDCLDWSAPGAGTVIGGMVGASGYKDRKIDMPVSALSKQHTSAEMYVAANKPIVFAMLTGPDSRLSCSVSATFVPEKNKDYEVFFGMDRKVCVANVVSLSEPNTKVEFSHPEDSCKK</sequence>
<evidence type="ECO:0000256" key="1">
    <source>
        <dbReference type="SAM" id="SignalP"/>
    </source>
</evidence>
<dbReference type="RefSeq" id="WP_191724810.1">
    <property type="nucleotide sequence ID" value="NZ_JACSQK010000013.1"/>
</dbReference>
<evidence type="ECO:0000313" key="2">
    <source>
        <dbReference type="EMBL" id="MBD7962394.1"/>
    </source>
</evidence>
<name>A0ABR8SFX1_9BURK</name>
<proteinExistence type="predicted"/>
<comment type="caution">
    <text evidence="2">The sequence shown here is derived from an EMBL/GenBank/DDBJ whole genome shotgun (WGS) entry which is preliminary data.</text>
</comment>
<protein>
    <recommendedName>
        <fullName evidence="4">Lipoprotein</fullName>
    </recommendedName>
</protein>
<dbReference type="EMBL" id="JACSQK010000013">
    <property type="protein sequence ID" value="MBD7962394.1"/>
    <property type="molecule type" value="Genomic_DNA"/>
</dbReference>
<evidence type="ECO:0000313" key="3">
    <source>
        <dbReference type="Proteomes" id="UP000634919"/>
    </source>
</evidence>